<organism evidence="8 9">
    <name type="scientific">Phaedon cochleariae</name>
    <name type="common">Mustard beetle</name>
    <dbReference type="NCBI Taxonomy" id="80249"/>
    <lineage>
        <taxon>Eukaryota</taxon>
        <taxon>Metazoa</taxon>
        <taxon>Ecdysozoa</taxon>
        <taxon>Arthropoda</taxon>
        <taxon>Hexapoda</taxon>
        <taxon>Insecta</taxon>
        <taxon>Pterygota</taxon>
        <taxon>Neoptera</taxon>
        <taxon>Endopterygota</taxon>
        <taxon>Coleoptera</taxon>
        <taxon>Polyphaga</taxon>
        <taxon>Cucujiformia</taxon>
        <taxon>Chrysomeloidea</taxon>
        <taxon>Chrysomelidae</taxon>
        <taxon>Chrysomelinae</taxon>
        <taxon>Chrysomelini</taxon>
        <taxon>Phaedon</taxon>
    </lineage>
</organism>
<evidence type="ECO:0000256" key="5">
    <source>
        <dbReference type="ARBA" id="ARBA00022840"/>
    </source>
</evidence>
<dbReference type="GO" id="GO:0005930">
    <property type="term" value="C:axoneme"/>
    <property type="evidence" value="ECO:0007669"/>
    <property type="project" value="TreeGrafter"/>
</dbReference>
<keyword evidence="5" id="KW-0067">ATP-binding</keyword>
<dbReference type="GO" id="GO:0060271">
    <property type="term" value="P:cilium assembly"/>
    <property type="evidence" value="ECO:0007669"/>
    <property type="project" value="TreeGrafter"/>
</dbReference>
<evidence type="ECO:0008006" key="10">
    <source>
        <dbReference type="Google" id="ProtNLM"/>
    </source>
</evidence>
<name>A0A9P0DV24_PHACE</name>
<dbReference type="PANTHER" id="PTHR45870:SF2">
    <property type="entry name" value="TUBULIN MONOGLYCYLASE TTLL3"/>
    <property type="match status" value="1"/>
</dbReference>
<evidence type="ECO:0000313" key="8">
    <source>
        <dbReference type="EMBL" id="CAH1183141.1"/>
    </source>
</evidence>
<dbReference type="PANTHER" id="PTHR45870">
    <property type="entry name" value="TUBULIN MONOGLYCYLASE TTLL3"/>
    <property type="match status" value="1"/>
</dbReference>
<dbReference type="GO" id="GO:0015630">
    <property type="term" value="C:microtubule cytoskeleton"/>
    <property type="evidence" value="ECO:0007669"/>
    <property type="project" value="TreeGrafter"/>
</dbReference>
<keyword evidence="4" id="KW-0547">Nucleotide-binding</keyword>
<keyword evidence="9" id="KW-1185">Reference proteome</keyword>
<proteinExistence type="predicted"/>
<dbReference type="SUPFAM" id="SSF56059">
    <property type="entry name" value="Glutathione synthetase ATP-binding domain-like"/>
    <property type="match status" value="1"/>
</dbReference>
<protein>
    <recommendedName>
        <fullName evidence="10">Tubulin glycylase 3A-like</fullName>
    </recommendedName>
</protein>
<evidence type="ECO:0000256" key="1">
    <source>
        <dbReference type="ARBA" id="ARBA00004245"/>
    </source>
</evidence>
<sequence length="814" mass="95030">MDVENSASGPTPEKLTPEKPTPEKLVASAPSSSKLLRTVTPEIQKTLNSISRRSNSYVETKYKCTITSDRLGQLRKIMETATRDHKVFSIKGGWAVIRRELLKRNWLEKIEATVKHKYSSMDDVTSNLPAKQDWESPQSYVEKCEKTVVSRMLQNYDVDLYWSMRKEPSDMQHRTNSFKLINRFSRSLFASKEGLALLLQQSYWYIEPGVANINYPRVYVLGFPDHYNLFVDDFRMTACMGLMKWFVERYETGDKHDIQCPEGKVPYTALLFAIDRCNEYVSGQKHLDIDKEFTQIWDHEWEQFLSNYRIILHENGLFLDFAESMTTVYTNVKSALKEIQRFWPQYEIDGMKNIWILKPGNKCRGRGIQLVNDIAEVDKVIGLKMKYVVQKYIERPLTIHKTKFDIRQWFMVTCVQPLTIWMYRDSYLRFSSQLFTLNNYHESLHLTNYSIQCKYTNVEQRDKALPEDNMWDCHTFKAYLKQIGCMEKWSDVIFPGMQQSIVCAMLASQDTMDRRPNTFEIYGADFMLAEDFKPWLIEINCSPDLSYSTSVTSRMCPQCMEDIIKVVVDRRRDPNADTGLFEMVYKQIFPRTPPYLGMNLSVRGRRLFRNRARVKTEKEKADKQKTLIRLRKQDFIKSEFLRDSEITRILPKITSPDNYKGPVIADFIEDLHNNVNGDKDSGVDFIPALKVETVKKKYEAKSERVAKSCSGEGRPKTNDFSHCSVNRKRSVKENIRKSSRCSSETRNHLGLYQELHLKNKIASDNWETQTASILRGTNILNRDANTAIDVNKNIFQSRSLNAFDLNNILRNLQK</sequence>
<reference evidence="8" key="2">
    <citation type="submission" date="2022-10" db="EMBL/GenBank/DDBJ databases">
        <authorList>
            <consortium name="ENA_rothamsted_submissions"/>
            <consortium name="culmorum"/>
            <person name="King R."/>
        </authorList>
    </citation>
    <scope>NUCLEOTIDE SEQUENCE</scope>
</reference>
<evidence type="ECO:0000256" key="2">
    <source>
        <dbReference type="ARBA" id="ARBA00022490"/>
    </source>
</evidence>
<evidence type="ECO:0000313" key="9">
    <source>
        <dbReference type="Proteomes" id="UP001153737"/>
    </source>
</evidence>
<reference evidence="8" key="1">
    <citation type="submission" date="2022-01" db="EMBL/GenBank/DDBJ databases">
        <authorList>
            <person name="King R."/>
        </authorList>
    </citation>
    <scope>NUCLEOTIDE SEQUENCE</scope>
</reference>
<dbReference type="Gene3D" id="3.30.470.20">
    <property type="entry name" value="ATP-grasp fold, B domain"/>
    <property type="match status" value="1"/>
</dbReference>
<evidence type="ECO:0000256" key="4">
    <source>
        <dbReference type="ARBA" id="ARBA00022741"/>
    </source>
</evidence>
<dbReference type="InterPro" id="IPR004344">
    <property type="entry name" value="TTL/TTLL_fam"/>
</dbReference>
<dbReference type="Proteomes" id="UP001153737">
    <property type="component" value="Chromosome 9"/>
</dbReference>
<feature type="region of interest" description="Disordered" evidence="7">
    <location>
        <begin position="1"/>
        <end position="31"/>
    </location>
</feature>
<accession>A0A9P0DV24</accession>
<dbReference type="InterPro" id="IPR051437">
    <property type="entry name" value="TTLL_monoglycylase"/>
</dbReference>
<evidence type="ECO:0000256" key="3">
    <source>
        <dbReference type="ARBA" id="ARBA00022598"/>
    </source>
</evidence>
<dbReference type="GO" id="GO:0003341">
    <property type="term" value="P:cilium movement"/>
    <property type="evidence" value="ECO:0007669"/>
    <property type="project" value="TreeGrafter"/>
</dbReference>
<evidence type="ECO:0000256" key="6">
    <source>
        <dbReference type="ARBA" id="ARBA00023212"/>
    </source>
</evidence>
<keyword evidence="6" id="KW-0206">Cytoskeleton</keyword>
<dbReference type="GO" id="GO:0005524">
    <property type="term" value="F:ATP binding"/>
    <property type="evidence" value="ECO:0007669"/>
    <property type="project" value="UniProtKB-KW"/>
</dbReference>
<dbReference type="GO" id="GO:0070736">
    <property type="term" value="F:protein-glycine ligase activity, initiating"/>
    <property type="evidence" value="ECO:0007669"/>
    <property type="project" value="TreeGrafter"/>
</dbReference>
<evidence type="ECO:0000256" key="7">
    <source>
        <dbReference type="SAM" id="MobiDB-lite"/>
    </source>
</evidence>
<dbReference type="FunFam" id="3.30.470.20:FF:000032">
    <property type="entry name" value="tubulin monoglycylase TTLL3 isoform X2"/>
    <property type="match status" value="1"/>
</dbReference>
<dbReference type="AlphaFoldDB" id="A0A9P0DV24"/>
<dbReference type="Pfam" id="PF03133">
    <property type="entry name" value="TTL"/>
    <property type="match status" value="1"/>
</dbReference>
<dbReference type="EMBL" id="OU896715">
    <property type="protein sequence ID" value="CAH1183141.1"/>
    <property type="molecule type" value="Genomic_DNA"/>
</dbReference>
<keyword evidence="3" id="KW-0436">Ligase</keyword>
<dbReference type="PROSITE" id="PS51221">
    <property type="entry name" value="TTL"/>
    <property type="match status" value="1"/>
</dbReference>
<gene>
    <name evidence="8" type="ORF">PHAECO_LOCUS12573</name>
</gene>
<keyword evidence="2" id="KW-0963">Cytoplasm</keyword>
<comment type="subcellular location">
    <subcellularLocation>
        <location evidence="1">Cytoplasm</location>
        <location evidence="1">Cytoskeleton</location>
    </subcellularLocation>
</comment>